<keyword evidence="2 3" id="KW-0378">Hydrolase</keyword>
<dbReference type="InterPro" id="IPR041729">
    <property type="entry name" value="Formyl-FH4-Hydrolase_C"/>
</dbReference>
<dbReference type="PROSITE" id="PS51671">
    <property type="entry name" value="ACT"/>
    <property type="match status" value="1"/>
</dbReference>
<dbReference type="CDD" id="cd04875">
    <property type="entry name" value="ACT_F4HF-DF"/>
    <property type="match status" value="1"/>
</dbReference>
<dbReference type="EC" id="3.5.1.10" evidence="3 4"/>
<comment type="catalytic activity">
    <reaction evidence="3">
        <text>(6R)-10-formyltetrahydrofolate + H2O = (6S)-5,6,7,8-tetrahydrofolate + formate + H(+)</text>
        <dbReference type="Rhea" id="RHEA:19833"/>
        <dbReference type="ChEBI" id="CHEBI:15377"/>
        <dbReference type="ChEBI" id="CHEBI:15378"/>
        <dbReference type="ChEBI" id="CHEBI:15740"/>
        <dbReference type="ChEBI" id="CHEBI:57453"/>
        <dbReference type="ChEBI" id="CHEBI:195366"/>
        <dbReference type="EC" id="3.5.1.10"/>
    </reaction>
</comment>
<dbReference type="EMBL" id="JBAJEX010000006">
    <property type="protein sequence ID" value="MEO1767338.1"/>
    <property type="molecule type" value="Genomic_DNA"/>
</dbReference>
<dbReference type="NCBIfam" id="TIGR00655">
    <property type="entry name" value="PurU"/>
    <property type="match status" value="1"/>
</dbReference>
<evidence type="ECO:0000256" key="3">
    <source>
        <dbReference type="HAMAP-Rule" id="MF_01927"/>
    </source>
</evidence>
<accession>A0ABV0EI20</accession>
<dbReference type="Gene3D" id="3.40.50.170">
    <property type="entry name" value="Formyl transferase, N-terminal domain"/>
    <property type="match status" value="1"/>
</dbReference>
<comment type="pathway">
    <text evidence="3">Purine metabolism; IMP biosynthesis via de novo pathway; formate from 10-formyl-5,6,7,8-tetrahydrofolate: step 1/1.</text>
</comment>
<organism evidence="6 7">
    <name type="scientific">Thiobacter aerophilum</name>
    <dbReference type="NCBI Taxonomy" id="3121275"/>
    <lineage>
        <taxon>Bacteria</taxon>
        <taxon>Pseudomonadati</taxon>
        <taxon>Pseudomonadota</taxon>
        <taxon>Betaproteobacteria</taxon>
        <taxon>Burkholderiales</taxon>
        <taxon>Thiobacteraceae</taxon>
        <taxon>Thiobacter</taxon>
    </lineage>
</organism>
<dbReference type="PANTHER" id="PTHR42706">
    <property type="entry name" value="FORMYLTETRAHYDROFOLATE DEFORMYLASE"/>
    <property type="match status" value="1"/>
</dbReference>
<feature type="active site" evidence="3">
    <location>
        <position position="257"/>
    </location>
</feature>
<evidence type="ECO:0000259" key="5">
    <source>
        <dbReference type="PROSITE" id="PS51671"/>
    </source>
</evidence>
<comment type="function">
    <text evidence="3">Catalyzes the hydrolysis of 10-formyltetrahydrofolate (formyl-FH4) to formate and tetrahydrofolate (FH4).</text>
</comment>
<evidence type="ECO:0000313" key="6">
    <source>
        <dbReference type="EMBL" id="MEO1767338.1"/>
    </source>
</evidence>
<keyword evidence="3" id="KW-0658">Purine biosynthesis</keyword>
<dbReference type="PRINTS" id="PR01575">
    <property type="entry name" value="FFH4HYDRLASE"/>
</dbReference>
<dbReference type="CDD" id="cd08648">
    <property type="entry name" value="FMT_core_Formyl-FH4-Hydrolase_C"/>
    <property type="match status" value="1"/>
</dbReference>
<dbReference type="InterPro" id="IPR002912">
    <property type="entry name" value="ACT_dom"/>
</dbReference>
<dbReference type="NCBIfam" id="NF004684">
    <property type="entry name" value="PRK06027.1"/>
    <property type="match status" value="1"/>
</dbReference>
<dbReference type="InterPro" id="IPR004810">
    <property type="entry name" value="PurU"/>
</dbReference>
<dbReference type="GO" id="GO:0008864">
    <property type="term" value="F:formyltetrahydrofolate deformylase activity"/>
    <property type="evidence" value="ECO:0007669"/>
    <property type="project" value="UniProtKB-EC"/>
</dbReference>
<dbReference type="InterPro" id="IPR036477">
    <property type="entry name" value="Formyl_transf_N_sf"/>
</dbReference>
<reference evidence="6 7" key="1">
    <citation type="submission" date="2024-02" db="EMBL/GenBank/DDBJ databases">
        <title>New thermophilic sulfur-oxidizing bacteria from a hot springs of the Uzon caldera (Kamchatka, Russia).</title>
        <authorList>
            <person name="Dukat A.M."/>
            <person name="Elcheninov A.G."/>
            <person name="Frolov E.N."/>
        </authorList>
    </citation>
    <scope>NUCLEOTIDE SEQUENCE [LARGE SCALE GENOMIC DNA]</scope>
    <source>
        <strain evidence="6 7">AK1</strain>
    </source>
</reference>
<dbReference type="PIRSF" id="PIRSF036480">
    <property type="entry name" value="FormyFH4_hydr"/>
    <property type="match status" value="1"/>
</dbReference>
<proteinExistence type="inferred from homology"/>
<dbReference type="PANTHER" id="PTHR42706:SF1">
    <property type="entry name" value="FORMYLTETRAHYDROFOLATE DEFORMYLASE 2, MITOCHONDRIAL"/>
    <property type="match status" value="1"/>
</dbReference>
<keyword evidence="7" id="KW-1185">Reference proteome</keyword>
<dbReference type="InterPro" id="IPR044074">
    <property type="entry name" value="PurU_ACT"/>
</dbReference>
<dbReference type="Pfam" id="PF01842">
    <property type="entry name" value="ACT"/>
    <property type="match status" value="1"/>
</dbReference>
<sequence>MGLRETVPPAQGQAPRSQVTLDHLLRPLAMKNTAVLLISCPDQKGLVAAIADFLLRHDANILHADQHQDAERKLFLMRVEWDLADFRLDLSAFETAFRPVADKFAMNWRLALSAQRPRMAVFVSKYDHCLADLLYRHQAGELHCDIPLIISNHEDTHWLAEAYRIPFQHMPVHKDSKREVERDQLALLRHHHVDFIVLARYMQVLSPEFIHHYPNRIINIHHSFLPAFHGARPYHRAYERGVKLIGATSHYVTEVLDDGPIIEQDVVRISHRDQLEDLIQKGADLEKIVLSRAVRWHIDNRVLVYANKTVVFD</sequence>
<dbReference type="SUPFAM" id="SSF55021">
    <property type="entry name" value="ACT-like"/>
    <property type="match status" value="1"/>
</dbReference>
<dbReference type="SUPFAM" id="SSF53328">
    <property type="entry name" value="Formyltransferase"/>
    <property type="match status" value="1"/>
</dbReference>
<gene>
    <name evidence="3 6" type="primary">purU</name>
    <name evidence="6" type="ORF">V6E02_08950</name>
</gene>
<name>A0ABV0EI20_9BURK</name>
<dbReference type="Proteomes" id="UP001482231">
    <property type="component" value="Unassembled WGS sequence"/>
</dbReference>
<dbReference type="Pfam" id="PF00551">
    <property type="entry name" value="Formyl_trans_N"/>
    <property type="match status" value="1"/>
</dbReference>
<feature type="domain" description="ACT" evidence="5">
    <location>
        <begin position="35"/>
        <end position="119"/>
    </location>
</feature>
<evidence type="ECO:0000256" key="4">
    <source>
        <dbReference type="NCBIfam" id="TIGR00655"/>
    </source>
</evidence>
<comment type="caution">
    <text evidence="6">The sequence shown here is derived from an EMBL/GenBank/DDBJ whole genome shotgun (WGS) entry which is preliminary data.</text>
</comment>
<evidence type="ECO:0000313" key="7">
    <source>
        <dbReference type="Proteomes" id="UP001482231"/>
    </source>
</evidence>
<dbReference type="RefSeq" id="WP_347308448.1">
    <property type="nucleotide sequence ID" value="NZ_JBAJEX010000006.1"/>
</dbReference>
<comment type="similarity">
    <text evidence="3">Belongs to the PurU family.</text>
</comment>
<evidence type="ECO:0000256" key="1">
    <source>
        <dbReference type="ARBA" id="ARBA00022563"/>
    </source>
</evidence>
<evidence type="ECO:0000256" key="2">
    <source>
        <dbReference type="ARBA" id="ARBA00022801"/>
    </source>
</evidence>
<keyword evidence="1 3" id="KW-0554">One-carbon metabolism</keyword>
<protein>
    <recommendedName>
        <fullName evidence="3 4">Formyltetrahydrofolate deformylase</fullName>
        <ecNumber evidence="3 4">3.5.1.10</ecNumber>
    </recommendedName>
    <alternativeName>
        <fullName evidence="3">Formyl-FH(4) hydrolase</fullName>
    </alternativeName>
</protein>
<dbReference type="InterPro" id="IPR002376">
    <property type="entry name" value="Formyl_transf_N"/>
</dbReference>
<dbReference type="Gene3D" id="3.30.70.260">
    <property type="match status" value="1"/>
</dbReference>
<dbReference type="HAMAP" id="MF_01927">
    <property type="entry name" value="PurU"/>
    <property type="match status" value="1"/>
</dbReference>
<dbReference type="InterPro" id="IPR045865">
    <property type="entry name" value="ACT-like_dom_sf"/>
</dbReference>